<dbReference type="Proteomes" id="UP000239907">
    <property type="component" value="Unassembled WGS sequence"/>
</dbReference>
<sequence>MKGEIAVQLNNLRFAWEQEVVLELDRFEVRQGEKLFVGGPSGSGKSSLLSLLSGVAQPTSGSVELLGKNLSSMSDSQRDVFRADHVGYIFQMFNLIPFLSVLENVTLPLRFSNRRSARVSDAKAEGLRLLRHLGMEKFIERRVIDLSVGQQQRVAAARALIGGPEIVLADEPTSALDETNSRAFVDLLFQQCEDTGATLIFVSHDSILAERFDRSYLLGGEES</sequence>
<dbReference type="SMART" id="SM00382">
    <property type="entry name" value="AAA"/>
    <property type="match status" value="1"/>
</dbReference>
<dbReference type="InterPro" id="IPR003439">
    <property type="entry name" value="ABC_transporter-like_ATP-bd"/>
</dbReference>
<dbReference type="PANTHER" id="PTHR24220">
    <property type="entry name" value="IMPORT ATP-BINDING PROTEIN"/>
    <property type="match status" value="1"/>
</dbReference>
<dbReference type="AlphaFoldDB" id="A0A2S7U035"/>
<dbReference type="InterPro" id="IPR003593">
    <property type="entry name" value="AAA+_ATPase"/>
</dbReference>
<accession>A0A2S7U035</accession>
<gene>
    <name evidence="4" type="ORF">BSZ32_07400</name>
</gene>
<evidence type="ECO:0000259" key="3">
    <source>
        <dbReference type="PROSITE" id="PS50893"/>
    </source>
</evidence>
<comment type="caution">
    <text evidence="4">The sequence shown here is derived from an EMBL/GenBank/DDBJ whole genome shotgun (WGS) entry which is preliminary data.</text>
</comment>
<proteinExistence type="predicted"/>
<feature type="domain" description="ABC transporter" evidence="3">
    <location>
        <begin position="7"/>
        <end position="223"/>
    </location>
</feature>
<dbReference type="PROSITE" id="PS50893">
    <property type="entry name" value="ABC_TRANSPORTER_2"/>
    <property type="match status" value="1"/>
</dbReference>
<dbReference type="OrthoDB" id="9802264at2"/>
<dbReference type="InterPro" id="IPR027417">
    <property type="entry name" value="P-loop_NTPase"/>
</dbReference>
<dbReference type="GO" id="GO:0022857">
    <property type="term" value="F:transmembrane transporter activity"/>
    <property type="evidence" value="ECO:0007669"/>
    <property type="project" value="TreeGrafter"/>
</dbReference>
<dbReference type="Pfam" id="PF00005">
    <property type="entry name" value="ABC_tran"/>
    <property type="match status" value="1"/>
</dbReference>
<dbReference type="SUPFAM" id="SSF52540">
    <property type="entry name" value="P-loop containing nucleoside triphosphate hydrolases"/>
    <property type="match status" value="1"/>
</dbReference>
<dbReference type="RefSeq" id="WP_105042856.1">
    <property type="nucleotide sequence ID" value="NZ_MQWA01000001.1"/>
</dbReference>
<evidence type="ECO:0000256" key="1">
    <source>
        <dbReference type="ARBA" id="ARBA00022741"/>
    </source>
</evidence>
<evidence type="ECO:0000313" key="5">
    <source>
        <dbReference type="Proteomes" id="UP000239907"/>
    </source>
</evidence>
<protein>
    <submittedName>
        <fullName evidence="4">Methionine ABC transporter ATP-binding protein</fullName>
    </submittedName>
</protein>
<reference evidence="4 5" key="1">
    <citation type="submission" date="2016-12" db="EMBL/GenBank/DDBJ databases">
        <title>Study of bacterial adaptation to deep sea.</title>
        <authorList>
            <person name="Song J."/>
            <person name="Yoshizawa S."/>
            <person name="Kogure K."/>
        </authorList>
    </citation>
    <scope>NUCLEOTIDE SEQUENCE [LARGE SCALE GENOMIC DNA]</scope>
    <source>
        <strain evidence="4 5">SAORIC-165</strain>
    </source>
</reference>
<dbReference type="InterPro" id="IPR015854">
    <property type="entry name" value="ABC_transpr_LolD-like"/>
</dbReference>
<keyword evidence="1" id="KW-0547">Nucleotide-binding</keyword>
<evidence type="ECO:0000313" key="4">
    <source>
        <dbReference type="EMBL" id="PQJ28355.1"/>
    </source>
</evidence>
<dbReference type="Gene3D" id="3.40.50.300">
    <property type="entry name" value="P-loop containing nucleotide triphosphate hydrolases"/>
    <property type="match status" value="1"/>
</dbReference>
<dbReference type="GO" id="GO:0005524">
    <property type="term" value="F:ATP binding"/>
    <property type="evidence" value="ECO:0007669"/>
    <property type="project" value="UniProtKB-KW"/>
</dbReference>
<dbReference type="PANTHER" id="PTHR24220:SF611">
    <property type="entry name" value="ATP-BINDING COMPONENT OF ABC TRANSPORTER-RELATED"/>
    <property type="match status" value="1"/>
</dbReference>
<dbReference type="EMBL" id="MQWA01000001">
    <property type="protein sequence ID" value="PQJ28355.1"/>
    <property type="molecule type" value="Genomic_DNA"/>
</dbReference>
<dbReference type="GO" id="GO:0016887">
    <property type="term" value="F:ATP hydrolysis activity"/>
    <property type="evidence" value="ECO:0007669"/>
    <property type="project" value="InterPro"/>
</dbReference>
<keyword evidence="2 4" id="KW-0067">ATP-binding</keyword>
<keyword evidence="5" id="KW-1185">Reference proteome</keyword>
<organism evidence="4 5">
    <name type="scientific">Rubritalea profundi</name>
    <dbReference type="NCBI Taxonomy" id="1658618"/>
    <lineage>
        <taxon>Bacteria</taxon>
        <taxon>Pseudomonadati</taxon>
        <taxon>Verrucomicrobiota</taxon>
        <taxon>Verrucomicrobiia</taxon>
        <taxon>Verrucomicrobiales</taxon>
        <taxon>Rubritaleaceae</taxon>
        <taxon>Rubritalea</taxon>
    </lineage>
</organism>
<evidence type="ECO:0000256" key="2">
    <source>
        <dbReference type="ARBA" id="ARBA00022840"/>
    </source>
</evidence>
<name>A0A2S7U035_9BACT</name>
<dbReference type="GO" id="GO:0005886">
    <property type="term" value="C:plasma membrane"/>
    <property type="evidence" value="ECO:0007669"/>
    <property type="project" value="TreeGrafter"/>
</dbReference>